<dbReference type="EMBL" id="BAAAMY010000002">
    <property type="protein sequence ID" value="GAA1909854.1"/>
    <property type="molecule type" value="Genomic_DNA"/>
</dbReference>
<sequence>MDAGLPDAAGLAWWLTAWLRGSVSPDDALAGITGDDAPHRVVGLPAGADPSGDGVGWALAVGALRSAGAEEAGLALPVDGDPVGLGGPGPFNVAALEVGEAVVLGPLLPGQDGWGLVPDRTGHGVLWRALRARRRQLVDLGQADRDLRAALGTGAGALADLDVARWRPEVADELMDLRRRSRDLVAPPGTPTRCTELAARALQVLGIVDLALVDDGGALSVAEAVARRDALEPLARAGRRALVAACSPEVWPPA</sequence>
<proteinExistence type="predicted"/>
<dbReference type="RefSeq" id="WP_344004342.1">
    <property type="nucleotide sequence ID" value="NZ_BAAAMY010000002.1"/>
</dbReference>
<organism evidence="1 2">
    <name type="scientific">Nocardioides lentus</name>
    <dbReference type="NCBI Taxonomy" id="338077"/>
    <lineage>
        <taxon>Bacteria</taxon>
        <taxon>Bacillati</taxon>
        <taxon>Actinomycetota</taxon>
        <taxon>Actinomycetes</taxon>
        <taxon>Propionibacteriales</taxon>
        <taxon>Nocardioidaceae</taxon>
        <taxon>Nocardioides</taxon>
    </lineage>
</organism>
<dbReference type="Proteomes" id="UP001501612">
    <property type="component" value="Unassembled WGS sequence"/>
</dbReference>
<name>A0ABP5AC52_9ACTN</name>
<reference evidence="2" key="1">
    <citation type="journal article" date="2019" name="Int. J. Syst. Evol. Microbiol.">
        <title>The Global Catalogue of Microorganisms (GCM) 10K type strain sequencing project: providing services to taxonomists for standard genome sequencing and annotation.</title>
        <authorList>
            <consortium name="The Broad Institute Genomics Platform"/>
            <consortium name="The Broad Institute Genome Sequencing Center for Infectious Disease"/>
            <person name="Wu L."/>
            <person name="Ma J."/>
        </authorList>
    </citation>
    <scope>NUCLEOTIDE SEQUENCE [LARGE SCALE GENOMIC DNA]</scope>
    <source>
        <strain evidence="2">JCM 14046</strain>
    </source>
</reference>
<evidence type="ECO:0008006" key="3">
    <source>
        <dbReference type="Google" id="ProtNLM"/>
    </source>
</evidence>
<evidence type="ECO:0000313" key="2">
    <source>
        <dbReference type="Proteomes" id="UP001501612"/>
    </source>
</evidence>
<comment type="caution">
    <text evidence="1">The sequence shown here is derived from an EMBL/GenBank/DDBJ whole genome shotgun (WGS) entry which is preliminary data.</text>
</comment>
<keyword evidence="2" id="KW-1185">Reference proteome</keyword>
<evidence type="ECO:0000313" key="1">
    <source>
        <dbReference type="EMBL" id="GAA1909854.1"/>
    </source>
</evidence>
<gene>
    <name evidence="1" type="ORF">GCM10009737_09010</name>
</gene>
<accession>A0ABP5AC52</accession>
<protein>
    <recommendedName>
        <fullName evidence="3">Acyl-CoA dehydrogenase</fullName>
    </recommendedName>
</protein>